<name>A0A0D0JMN4_9PSED</name>
<evidence type="ECO:0000313" key="12">
    <source>
        <dbReference type="Proteomes" id="UP000032068"/>
    </source>
</evidence>
<evidence type="ECO:0000256" key="10">
    <source>
        <dbReference type="RuleBase" id="RU361207"/>
    </source>
</evidence>
<accession>A0A0D0JMN4</accession>
<dbReference type="Gene3D" id="3.20.20.80">
    <property type="entry name" value="Glycosidases"/>
    <property type="match status" value="1"/>
</dbReference>
<dbReference type="Proteomes" id="UP000032068">
    <property type="component" value="Unassembled WGS sequence"/>
</dbReference>
<organism evidence="11 12">
    <name type="scientific">Pseudomonas fulva</name>
    <dbReference type="NCBI Taxonomy" id="47880"/>
    <lineage>
        <taxon>Bacteria</taxon>
        <taxon>Pseudomonadati</taxon>
        <taxon>Pseudomonadota</taxon>
        <taxon>Gammaproteobacteria</taxon>
        <taxon>Pseudomonadales</taxon>
        <taxon>Pseudomonadaceae</taxon>
        <taxon>Pseudomonas</taxon>
    </lineage>
</organism>
<dbReference type="Pfam" id="PF02446">
    <property type="entry name" value="Glyco_hydro_77"/>
    <property type="match status" value="1"/>
</dbReference>
<evidence type="ECO:0000256" key="3">
    <source>
        <dbReference type="ARBA" id="ARBA00012560"/>
    </source>
</evidence>
<evidence type="ECO:0000256" key="8">
    <source>
        <dbReference type="ARBA" id="ARBA00031423"/>
    </source>
</evidence>
<evidence type="ECO:0000256" key="9">
    <source>
        <dbReference type="ARBA" id="ARBA00031501"/>
    </source>
</evidence>
<comment type="catalytic activity">
    <reaction evidence="1 10">
        <text>Transfers a segment of a (1-&gt;4)-alpha-D-glucan to a new position in an acceptor, which may be glucose or a (1-&gt;4)-alpha-D-glucan.</text>
        <dbReference type="EC" id="2.4.1.25"/>
    </reaction>
</comment>
<protein>
    <recommendedName>
        <fullName evidence="4 10">4-alpha-glucanotransferase</fullName>
        <ecNumber evidence="3 10">2.4.1.25</ecNumber>
    </recommendedName>
    <alternativeName>
        <fullName evidence="8 10">Amylomaltase</fullName>
    </alternativeName>
    <alternativeName>
        <fullName evidence="9 10">Disproportionating enzyme</fullName>
    </alternativeName>
</protein>
<keyword evidence="7 10" id="KW-0119">Carbohydrate metabolism</keyword>
<dbReference type="OrthoDB" id="9763489at2"/>
<evidence type="ECO:0000256" key="5">
    <source>
        <dbReference type="ARBA" id="ARBA00022676"/>
    </source>
</evidence>
<dbReference type="RefSeq" id="WP_042555700.1">
    <property type="nucleotide sequence ID" value="NZ_JXQW01000062.1"/>
</dbReference>
<dbReference type="PANTHER" id="PTHR32438:SF5">
    <property type="entry name" value="4-ALPHA-GLUCANOTRANSFERASE DPE1, CHLOROPLASTIC_AMYLOPLASTIC"/>
    <property type="match status" value="1"/>
</dbReference>
<evidence type="ECO:0000256" key="1">
    <source>
        <dbReference type="ARBA" id="ARBA00000439"/>
    </source>
</evidence>
<keyword evidence="5 10" id="KW-0328">Glycosyltransferase</keyword>
<reference evidence="11 12" key="1">
    <citation type="submission" date="2014-12" db="EMBL/GenBank/DDBJ databases">
        <title>16Stimator: statistical estimation of ribosomal gene copy numbers from draft genome assemblies.</title>
        <authorList>
            <person name="Perisin M.A."/>
            <person name="Vetter M."/>
            <person name="Gilbert J.A."/>
            <person name="Bergelson J."/>
        </authorList>
    </citation>
    <scope>NUCLEOTIDE SEQUENCE [LARGE SCALE GENOMIC DNA]</scope>
    <source>
        <strain evidence="11 12">MEJ086</strain>
    </source>
</reference>
<evidence type="ECO:0000256" key="6">
    <source>
        <dbReference type="ARBA" id="ARBA00022679"/>
    </source>
</evidence>
<sequence length="692" mass="76447">MSDARLAELSRAAGLSVDWIDADGRQQSVTPENQRRLLEALGYAVQDSEQIDASLAELQQRQDSLALGPLVTLDLQETLDLTRYFPPGTLYEIELEQGERLEGRLDDSGRLPVIGITGYHQLRIAGGVVTLAVAPAACPSVAQLADRENAKIWGLSAQLYSLRRPNDGGLGDTQALESLVCNAARRGADAVAISPMHAMFSANLHTYSPYSPSSRLFFNVLHAAPGSILGEDALQQAIRSCGLGEELARLESLELIDWPGVAGSRMRILRQLHADFRASAHPLRDDFDDFRREAGDALRQHCRFEALRGFMDLNGLPVDWRVWPEQYRDPANEAVEQFCEGHQEEIEFHAFAQWLIARCLDRAQDSAREAGMAVGLIADLAVGADAAGSQAWARQAELLQAVSVGAPPDILNRSGQNWGVSAFSPSGLQRNGFRAYIEMLRANLAHAGGMRIDHVMSMRRLWVIPEGADSGAGAYLNYPSRDLLRLLCLEAERHGALIIGEDLGTVPDGLREELAQRNILGMRVLLFEQSNGRFNAPAHWPRDALATTTTHDLPSIRGWLASRDIHWRQAAGHRSDDYTRQDHDLRAHETQALHQALHEHGHATAEHMDDTQQLDASIAFIGSTPAPLVLLPLEDAMAATEQPNLPGPGEEHPNWRRRWSEDADGMLDEPAVSHRLQRLQWARNLVEGTRHD</sequence>
<evidence type="ECO:0000256" key="2">
    <source>
        <dbReference type="ARBA" id="ARBA00005684"/>
    </source>
</evidence>
<dbReference type="GO" id="GO:0005975">
    <property type="term" value="P:carbohydrate metabolic process"/>
    <property type="evidence" value="ECO:0007669"/>
    <property type="project" value="InterPro"/>
</dbReference>
<dbReference type="PANTHER" id="PTHR32438">
    <property type="entry name" value="4-ALPHA-GLUCANOTRANSFERASE DPE1, CHLOROPLASTIC/AMYLOPLASTIC"/>
    <property type="match status" value="1"/>
</dbReference>
<dbReference type="AlphaFoldDB" id="A0A0D0JMN4"/>
<dbReference type="NCBIfam" id="TIGR00217">
    <property type="entry name" value="malQ"/>
    <property type="match status" value="1"/>
</dbReference>
<dbReference type="SUPFAM" id="SSF51445">
    <property type="entry name" value="(Trans)glycosidases"/>
    <property type="match status" value="1"/>
</dbReference>
<proteinExistence type="inferred from homology"/>
<dbReference type="EC" id="2.4.1.25" evidence="3 10"/>
<gene>
    <name evidence="11" type="ORF">RU08_20540</name>
</gene>
<evidence type="ECO:0000256" key="4">
    <source>
        <dbReference type="ARBA" id="ARBA00020295"/>
    </source>
</evidence>
<dbReference type="GO" id="GO:0004134">
    <property type="term" value="F:4-alpha-glucanotransferase activity"/>
    <property type="evidence" value="ECO:0007669"/>
    <property type="project" value="UniProtKB-EC"/>
</dbReference>
<comment type="similarity">
    <text evidence="2 10">Belongs to the disproportionating enzyme family.</text>
</comment>
<dbReference type="InterPro" id="IPR003385">
    <property type="entry name" value="Glyco_hydro_77"/>
</dbReference>
<comment type="caution">
    <text evidence="11">The sequence shown here is derived from an EMBL/GenBank/DDBJ whole genome shotgun (WGS) entry which is preliminary data.</text>
</comment>
<keyword evidence="6 10" id="KW-0808">Transferase</keyword>
<dbReference type="EMBL" id="JXQW01000062">
    <property type="protein sequence ID" value="KIP96648.1"/>
    <property type="molecule type" value="Genomic_DNA"/>
</dbReference>
<dbReference type="InterPro" id="IPR017853">
    <property type="entry name" value="GH"/>
</dbReference>
<evidence type="ECO:0000313" key="11">
    <source>
        <dbReference type="EMBL" id="KIP96648.1"/>
    </source>
</evidence>
<evidence type="ECO:0000256" key="7">
    <source>
        <dbReference type="ARBA" id="ARBA00023277"/>
    </source>
</evidence>